<evidence type="ECO:0000313" key="8">
    <source>
        <dbReference type="EMBL" id="QQA15178.1"/>
    </source>
</evidence>
<evidence type="ECO:0000256" key="2">
    <source>
        <dbReference type="PIRSR" id="PIRSR030150-1"/>
    </source>
</evidence>
<dbReference type="AlphaFoldDB" id="A0A0B5S0N3"/>
<evidence type="ECO:0000313" key="9">
    <source>
        <dbReference type="EMBL" id="REF40717.1"/>
    </source>
</evidence>
<sequence length="254" mass="30207">MSSKKERKKNSFFQRILTVVFLGTFFYSVYELGDIFMDYYENRKVMAEAQNIYEKSPMEEQSQDGEVRKQFKVLQQINQEIVGWITMDDTQINYPIVQAKDNDYYLFRNYKGEDMRAGSIFMDYRNDVKSQNRNTILYGHRMKDGSMFGSLKKMLDEDFFMSHRKLYYDTLFEGYDLEVFSVYTTTTDFYYIETDFSSDTEYTSFLEKIQEKSLYKTDTKVTESDQIVTLSTCDYALDPEAGRLVVHAKLVKRH</sequence>
<dbReference type="PIRSF" id="PIRSF030150">
    <property type="entry name" value="UCP030150"/>
    <property type="match status" value="1"/>
</dbReference>
<dbReference type="GeneID" id="66265902"/>
<dbReference type="EC" id="3.4.22.-" evidence="11"/>
<dbReference type="Pfam" id="PF04203">
    <property type="entry name" value="Sortase"/>
    <property type="match status" value="1"/>
</dbReference>
<dbReference type="EMBL" id="CP065877">
    <property type="protein sequence ID" value="QQA15178.1"/>
    <property type="molecule type" value="Genomic_DNA"/>
</dbReference>
<dbReference type="EC" id="3.4.22.71" evidence="8"/>
<evidence type="ECO:0000313" key="6">
    <source>
        <dbReference type="EMBL" id="EJR44078.1"/>
    </source>
</evidence>
<keyword evidence="5" id="KW-0472">Membrane</keyword>
<feature type="active site" description="Acyl-thioester intermediate" evidence="2">
    <location>
        <position position="233"/>
    </location>
</feature>
<evidence type="ECO:0000256" key="1">
    <source>
        <dbReference type="ARBA" id="ARBA00022801"/>
    </source>
</evidence>
<evidence type="ECO:0000313" key="12">
    <source>
        <dbReference type="Proteomes" id="UP000006976"/>
    </source>
</evidence>
<dbReference type="NCBIfam" id="TIGR03064">
    <property type="entry name" value="sortase_srtB"/>
    <property type="match status" value="1"/>
</dbReference>
<evidence type="ECO:0000313" key="11">
    <source>
        <dbReference type="EMBL" id="VXB47967.1"/>
    </source>
</evidence>
<dbReference type="Gene3D" id="2.40.260.10">
    <property type="entry name" value="Sortase"/>
    <property type="match status" value="1"/>
</dbReference>
<feature type="site" description="Transition state stabilizer" evidence="3">
    <location>
        <position position="243"/>
    </location>
</feature>
<dbReference type="GO" id="GO:0016787">
    <property type="term" value="F:hydrolase activity"/>
    <property type="evidence" value="ECO:0007669"/>
    <property type="project" value="UniProtKB-KW"/>
</dbReference>
<dbReference type="EMBL" id="AHEV01000008">
    <property type="protein sequence ID" value="EJR44078.1"/>
    <property type="molecule type" value="Genomic_DNA"/>
</dbReference>
<dbReference type="InterPro" id="IPR023365">
    <property type="entry name" value="Sortase_dom-sf"/>
</dbReference>
<dbReference type="RefSeq" id="WP_002129321.1">
    <property type="nucleotide sequence ID" value="NZ_CM000719.1"/>
</dbReference>
<accession>A0A0B5S0N3</accession>
<reference evidence="11 16" key="5">
    <citation type="submission" date="2019-10" db="EMBL/GenBank/DDBJ databases">
        <authorList>
            <person name="Karimi E."/>
        </authorList>
    </citation>
    <scope>NUCLEOTIDE SEQUENCE [LARGE SCALE GENOMIC DNA]</scope>
    <source>
        <strain evidence="11">Bacillus sp. 71</strain>
    </source>
</reference>
<dbReference type="Proteomes" id="UP000065797">
    <property type="component" value="Unassembled WGS sequence"/>
</dbReference>
<evidence type="ECO:0000313" key="15">
    <source>
        <dbReference type="Proteomes" id="UP000305524"/>
    </source>
</evidence>
<accession>J8IWT8</accession>
<protein>
    <submittedName>
        <fullName evidence="8">Class B sortase</fullName>
        <ecNumber evidence="8">3.4.22.71</ecNumber>
    </submittedName>
    <submittedName>
        <fullName evidence="11">Sortase B</fullName>
        <ecNumber evidence="11">3.4.22.-</ecNumber>
    </submittedName>
    <submittedName>
        <fullName evidence="6">SrtB family sortase</fullName>
    </submittedName>
</protein>
<evidence type="ECO:0000256" key="4">
    <source>
        <dbReference type="PIRSR" id="PIRSR605754-1"/>
    </source>
</evidence>
<evidence type="ECO:0000313" key="13">
    <source>
        <dbReference type="Proteomes" id="UP000065797"/>
    </source>
</evidence>
<evidence type="ECO:0000313" key="7">
    <source>
        <dbReference type="EMBL" id="KWU58683.1"/>
    </source>
</evidence>
<gene>
    <name evidence="11" type="primary">srtB</name>
    <name evidence="7" type="ORF">AWW70_20650</name>
    <name evidence="11" type="ORF">BACI71_110586</name>
    <name evidence="9" type="ORF">DET55_10289</name>
    <name evidence="10" type="ORF">FC701_01130</name>
    <name evidence="8" type="ORF">I6G81_22635</name>
    <name evidence="6" type="ORF">III_00968</name>
</gene>
<dbReference type="Proteomes" id="UP000006976">
    <property type="component" value="Unassembled WGS sequence"/>
</dbReference>
<reference evidence="8 17" key="6">
    <citation type="submission" date="2020-12" db="EMBL/GenBank/DDBJ databases">
        <title>FDA dAtabase for Regulatory Grade micrObial Sequences (FDA-ARGOS): Supporting development and validation of Infectious Disease Dx tests.</title>
        <authorList>
            <person name="Nelson B."/>
            <person name="Plummer A."/>
            <person name="Tallon L."/>
            <person name="Sadzewicz L."/>
            <person name="Zhao X."/>
            <person name="Boylan J."/>
            <person name="Ott S."/>
            <person name="Bowen H."/>
            <person name="Vavikolanu K."/>
            <person name="Mehta A."/>
            <person name="Aluvathingal J."/>
            <person name="Nadendla S."/>
            <person name="Myers T."/>
            <person name="Yan Y."/>
            <person name="Sichtig H."/>
        </authorList>
    </citation>
    <scope>NUCLEOTIDE SEQUENCE [LARGE SCALE GENOMIC DNA]</scope>
    <source>
        <strain evidence="8 17">FDAARGOS_924</strain>
    </source>
</reference>
<dbReference type="EMBL" id="LRPH01000071">
    <property type="protein sequence ID" value="KWU58683.1"/>
    <property type="molecule type" value="Genomic_DNA"/>
</dbReference>
<accession>A0A653QXZ8</accession>
<reference evidence="7 13" key="2">
    <citation type="submission" date="2016-01" db="EMBL/GenBank/DDBJ databases">
        <authorList>
            <person name="McClelland M."/>
            <person name="Jain A."/>
            <person name="Saraogi P."/>
            <person name="Mendelson R."/>
            <person name="Westerman R."/>
            <person name="SanMiguel P."/>
            <person name="Csonka L."/>
        </authorList>
    </citation>
    <scope>NUCLEOTIDE SEQUENCE [LARGE SCALE GENOMIC DNA]</scope>
    <source>
        <strain evidence="7 13">PE8-15</strain>
    </source>
</reference>
<reference evidence="10 15" key="4">
    <citation type="journal article" date="2019" name="Environ. Microbiol.">
        <title>An active ?-lactamase is a part of an orchestrated cell wall stress resistance network of Bacillus subtilis and related rhizosphere species.</title>
        <authorList>
            <person name="Bucher T."/>
            <person name="Keren-Paz A."/>
            <person name="Hausser J."/>
            <person name="Olender T."/>
            <person name="Cytryn E."/>
            <person name="Kolodkin-Gal I."/>
        </authorList>
    </citation>
    <scope>NUCLEOTIDE SEQUENCE [LARGE SCALE GENOMIC DNA]</scope>
    <source>
        <strain evidence="10 15">I186</strain>
    </source>
</reference>
<feature type="active site" description="Proton donor/acceptor" evidence="4">
    <location>
        <position position="140"/>
    </location>
</feature>
<keyword evidence="17" id="KW-1185">Reference proteome</keyword>
<evidence type="ECO:0000256" key="5">
    <source>
        <dbReference type="SAM" id="Phobius"/>
    </source>
</evidence>
<reference evidence="9 14" key="3">
    <citation type="submission" date="2018-08" db="EMBL/GenBank/DDBJ databases">
        <title>Freshwater and sediment microbial communities from various areas in North America, analyzing microbe dynamics in response to fracking.</title>
        <authorList>
            <person name="Lamendella R."/>
        </authorList>
    </citation>
    <scope>NUCLEOTIDE SEQUENCE [LARGE SCALE GENOMIC DNA]</scope>
    <source>
        <strain evidence="9 14">DB-1</strain>
    </source>
</reference>
<dbReference type="EMBL" id="CABWMC010000003">
    <property type="protein sequence ID" value="VXB47967.1"/>
    <property type="molecule type" value="Genomic_DNA"/>
</dbReference>
<feature type="transmembrane region" description="Helical" evidence="5">
    <location>
        <begin position="12"/>
        <end position="30"/>
    </location>
</feature>
<dbReference type="InterPro" id="IPR015986">
    <property type="entry name" value="SrtB_Firmicute"/>
</dbReference>
<dbReference type="Proteomes" id="UP000256530">
    <property type="component" value="Unassembled WGS sequence"/>
</dbReference>
<accession>A0A1S9XSU1</accession>
<dbReference type="KEGG" id="bmyo:BG05_1500"/>
<reference evidence="6 12" key="1">
    <citation type="submission" date="2012-04" db="EMBL/GenBank/DDBJ databases">
        <title>The Genome Sequence of Bacillus cereus VD078.</title>
        <authorList>
            <consortium name="The Broad Institute Genome Sequencing Platform"/>
            <consortium name="The Broad Institute Genome Sequencing Center for Infectious Disease"/>
            <person name="Feldgarden M."/>
            <person name="Van der Auwera G.A."/>
            <person name="Mahillon J."/>
            <person name="Duprez V."/>
            <person name="Timmery S."/>
            <person name="Mattelet C."/>
            <person name="Dierick K."/>
            <person name="Sun M."/>
            <person name="Yu Z."/>
            <person name="Zhu L."/>
            <person name="Hu X."/>
            <person name="Shank E.B."/>
            <person name="Swiecicka I."/>
            <person name="Hansen B.M."/>
            <person name="Andrup L."/>
            <person name="Young S.K."/>
            <person name="Zeng Q."/>
            <person name="Gargeya S."/>
            <person name="Fitzgerald M."/>
            <person name="Haas B."/>
            <person name="Abouelleil A."/>
            <person name="Alvarado L."/>
            <person name="Arachchi H.M."/>
            <person name="Berlin A."/>
            <person name="Chapman S.B."/>
            <person name="Goldberg J."/>
            <person name="Griggs A."/>
            <person name="Gujja S."/>
            <person name="Hansen M."/>
            <person name="Howarth C."/>
            <person name="Imamovic A."/>
            <person name="Larimer J."/>
            <person name="McCowen C."/>
            <person name="Montmayeur A."/>
            <person name="Murphy C."/>
            <person name="Neiman D."/>
            <person name="Pearson M."/>
            <person name="Priest M."/>
            <person name="Roberts A."/>
            <person name="Saif S."/>
            <person name="Shea T."/>
            <person name="Sisk P."/>
            <person name="Sykes S."/>
            <person name="Wortman J."/>
            <person name="Nusbaum C."/>
            <person name="Birren B."/>
        </authorList>
    </citation>
    <scope>NUCLEOTIDE SEQUENCE [LARGE SCALE GENOMIC DNA]</scope>
    <source>
        <strain evidence="6 12">VD078</strain>
    </source>
</reference>
<dbReference type="SUPFAM" id="SSF63817">
    <property type="entry name" value="Sortase"/>
    <property type="match status" value="1"/>
</dbReference>
<keyword evidence="5" id="KW-1133">Transmembrane helix</keyword>
<dbReference type="InterPro" id="IPR005754">
    <property type="entry name" value="Sortase"/>
</dbReference>
<name>A0A0B5S0N3_BACMY</name>
<dbReference type="Proteomes" id="UP000437562">
    <property type="component" value="Unassembled WGS sequence"/>
</dbReference>
<evidence type="ECO:0000313" key="10">
    <source>
        <dbReference type="EMBL" id="TKI87591.1"/>
    </source>
</evidence>
<dbReference type="CDD" id="cd05826">
    <property type="entry name" value="Sortase_B"/>
    <property type="match status" value="1"/>
</dbReference>
<evidence type="ECO:0000313" key="17">
    <source>
        <dbReference type="Proteomes" id="UP000596196"/>
    </source>
</evidence>
<dbReference type="OMA" id="TWLFGHA"/>
<dbReference type="EMBL" id="SZOD01000031">
    <property type="protein sequence ID" value="TKI87591.1"/>
    <property type="molecule type" value="Genomic_DNA"/>
</dbReference>
<proteinExistence type="predicted"/>
<evidence type="ECO:0000313" key="16">
    <source>
        <dbReference type="Proteomes" id="UP000437562"/>
    </source>
</evidence>
<keyword evidence="1 11" id="KW-0378">Hydrolase</keyword>
<evidence type="ECO:0000256" key="3">
    <source>
        <dbReference type="PIRSR" id="PIRSR030150-2"/>
    </source>
</evidence>
<evidence type="ECO:0000313" key="14">
    <source>
        <dbReference type="Proteomes" id="UP000256530"/>
    </source>
</evidence>
<dbReference type="EMBL" id="QTTY01000002">
    <property type="protein sequence ID" value="REF40717.1"/>
    <property type="molecule type" value="Genomic_DNA"/>
</dbReference>
<dbReference type="InterPro" id="IPR009835">
    <property type="entry name" value="SrtB"/>
</dbReference>
<keyword evidence="5" id="KW-0812">Transmembrane</keyword>
<organism evidence="11 16">
    <name type="scientific">Bacillus mycoides</name>
    <dbReference type="NCBI Taxonomy" id="1405"/>
    <lineage>
        <taxon>Bacteria</taxon>
        <taxon>Bacillati</taxon>
        <taxon>Bacillota</taxon>
        <taxon>Bacilli</taxon>
        <taxon>Bacillales</taxon>
        <taxon>Bacillaceae</taxon>
        <taxon>Bacillus</taxon>
        <taxon>Bacillus cereus group</taxon>
    </lineage>
</organism>
<dbReference type="Proteomes" id="UP000305524">
    <property type="component" value="Unassembled WGS sequence"/>
</dbReference>
<dbReference type="Proteomes" id="UP000596196">
    <property type="component" value="Chromosome"/>
</dbReference>